<proteinExistence type="inferred from homology"/>
<dbReference type="InterPro" id="IPR037066">
    <property type="entry name" value="Plug_dom_sf"/>
</dbReference>
<reference evidence="2" key="1">
    <citation type="submission" date="2019-07" db="EMBL/GenBank/DDBJ databases">
        <authorList>
            <person name="De-Chao Zhang Q."/>
        </authorList>
    </citation>
    <scope>NUCLEOTIDE SEQUENCE</scope>
    <source>
        <strain evidence="2">TP-CH-4</strain>
    </source>
</reference>
<dbReference type="Gene3D" id="2.60.40.1930">
    <property type="match status" value="1"/>
</dbReference>
<keyword evidence="1" id="KW-0813">Transport</keyword>
<accession>A0A967ASC7</accession>
<keyword evidence="3" id="KW-1185">Reference proteome</keyword>
<keyword evidence="1" id="KW-0998">Cell outer membrane</keyword>
<name>A0A967ASC7_9FLAO</name>
<sequence>MRKIVPALGTPKIRVLILAIGIVIALGFDQVNQNNPILERILGKLAIYASTNSPEKIYIHTDKDIYTDGETIWFNTYLIDGIFHGPSDKSEVVYVELLNETDSLVAFRKLRIDRMTAPADFPLPIGLKEGNYLLRAYTKYMLNEQDPTVFQKVIPIYRQEVDALHDLSTFNSNAKATSAPLYDRSTENRNPKQVQLYPEGGDLVAGLSSVLGIEALDKNGEGLAVSGTIVNDSGKPMAFFNTHESGLGKVSFTPKPNEKYYAQVIVNDAEKNFLVPRALPSGFVMSIRNNGDHLVLNISTNIAHGLEGSFVIGHFRGDTFFKRQGTSEDADSYTVKLKTDRLMDGVAHFTLFSKEGQPICERLVFVDHPDNDKRLLVAQNAEKYGTRQKAGVAIKVTDSDGTLYKGDFSMSVVTKSNQLPKNMAKSDIKSWLLLDSDLGGTVKDPSYFFEDVSSERKFLLDALMLTHGWRRFAWKDLAQEQVNRKPTYSPEKAEGITLSGYTALNKNPDVRKQATVALRIPERGISETQITDARGRFSFGPYPLENGEKTYLEVVESPKKRRSNHGTIAIFLDKNRPEVPVTRVEKIRFSQSKLNPEIIKKGVDPNSKQSDISTYLRQSYTKKVADFQYDPTVTQLDEVAVSAQKKDVYDKVDTPLLVTNPNVRLFPDSLDTGIPVTAMDIIARAPGITVSGIPPNQTLKIKTFSGHGNSGGILYLVNNSEVPLEFIQTMDPSDILFVDVLRGVEAAAYGSRASKGAVVITTRSRKSDEKPRLDYDKDPNLIIPNFYKEREFYTPTYSTESQKAAVKHDYRTTLLWRPNITIEDSGSTLVNFFTGDTRGDFVIKVEGITRDGSAVVGYSEFTVE</sequence>
<dbReference type="InterPro" id="IPR039426">
    <property type="entry name" value="TonB-dep_rcpt-like"/>
</dbReference>
<keyword evidence="1" id="KW-1134">Transmembrane beta strand</keyword>
<evidence type="ECO:0000313" key="3">
    <source>
        <dbReference type="Proteomes" id="UP000707206"/>
    </source>
</evidence>
<dbReference type="AlphaFoldDB" id="A0A967ASC7"/>
<dbReference type="Gene3D" id="2.170.130.10">
    <property type="entry name" value="TonB-dependent receptor, plug domain"/>
    <property type="match status" value="1"/>
</dbReference>
<dbReference type="GO" id="GO:0009279">
    <property type="term" value="C:cell outer membrane"/>
    <property type="evidence" value="ECO:0007669"/>
    <property type="project" value="UniProtKB-SubCell"/>
</dbReference>
<evidence type="ECO:0000313" key="2">
    <source>
        <dbReference type="EMBL" id="NHF59393.1"/>
    </source>
</evidence>
<dbReference type="Proteomes" id="UP000707206">
    <property type="component" value="Unassembled WGS sequence"/>
</dbReference>
<comment type="similarity">
    <text evidence="1">Belongs to the TonB-dependent receptor family.</text>
</comment>
<organism evidence="2 3">
    <name type="scientific">Pelagihabitans pacificus</name>
    <dbReference type="NCBI Taxonomy" id="2696054"/>
    <lineage>
        <taxon>Bacteria</taxon>
        <taxon>Pseudomonadati</taxon>
        <taxon>Bacteroidota</taxon>
        <taxon>Flavobacteriia</taxon>
        <taxon>Flavobacteriales</taxon>
        <taxon>Flavobacteriaceae</taxon>
        <taxon>Pelagihabitans</taxon>
    </lineage>
</organism>
<keyword evidence="2" id="KW-0675">Receptor</keyword>
<dbReference type="PROSITE" id="PS52016">
    <property type="entry name" value="TONB_DEPENDENT_REC_3"/>
    <property type="match status" value="1"/>
</dbReference>
<protein>
    <submittedName>
        <fullName evidence="2">TonB-dependent receptor plug domain-containing protein</fullName>
    </submittedName>
</protein>
<dbReference type="SUPFAM" id="SSF56935">
    <property type="entry name" value="Porins"/>
    <property type="match status" value="1"/>
</dbReference>
<keyword evidence="1" id="KW-0812">Transmembrane</keyword>
<dbReference type="RefSeq" id="WP_152573903.1">
    <property type="nucleotide sequence ID" value="NZ_VIKU02000002.1"/>
</dbReference>
<comment type="caution">
    <text evidence="2">The sequence shown here is derived from an EMBL/GenBank/DDBJ whole genome shotgun (WGS) entry which is preliminary data.</text>
</comment>
<evidence type="ECO:0000256" key="1">
    <source>
        <dbReference type="PROSITE-ProRule" id="PRU01360"/>
    </source>
</evidence>
<dbReference type="EMBL" id="VIKU02000002">
    <property type="protein sequence ID" value="NHF59393.1"/>
    <property type="molecule type" value="Genomic_DNA"/>
</dbReference>
<comment type="subcellular location">
    <subcellularLocation>
        <location evidence="1">Cell outer membrane</location>
        <topology evidence="1">Multi-pass membrane protein</topology>
    </subcellularLocation>
</comment>
<reference evidence="2" key="2">
    <citation type="submission" date="2020-03" db="EMBL/GenBank/DDBJ databases">
        <title>Flavobacteriaceae bacterium strain TP-CH-4, a member of the family Flavobacteriaceae isolated from a deep-sea seamount.</title>
        <authorList>
            <person name="Zhang D.-C."/>
        </authorList>
    </citation>
    <scope>NUCLEOTIDE SEQUENCE</scope>
    <source>
        <strain evidence="2">TP-CH-4</strain>
    </source>
</reference>
<gene>
    <name evidence="2" type="ORF">FK220_008585</name>
</gene>
<keyword evidence="1" id="KW-0472">Membrane</keyword>